<gene>
    <name evidence="1" type="ORF">OIU77_014181</name>
</gene>
<reference evidence="1" key="1">
    <citation type="submission" date="2022-10" db="EMBL/GenBank/DDBJ databases">
        <authorList>
            <person name="Hyden B.L."/>
            <person name="Feng K."/>
            <person name="Yates T."/>
            <person name="Jawdy S."/>
            <person name="Smart L.B."/>
            <person name="Muchero W."/>
        </authorList>
    </citation>
    <scope>NUCLEOTIDE SEQUENCE</scope>
    <source>
        <tissue evidence="1">Shoot tip</tissue>
    </source>
</reference>
<organism evidence="1 2">
    <name type="scientific">Salix suchowensis</name>
    <dbReference type="NCBI Taxonomy" id="1278906"/>
    <lineage>
        <taxon>Eukaryota</taxon>
        <taxon>Viridiplantae</taxon>
        <taxon>Streptophyta</taxon>
        <taxon>Embryophyta</taxon>
        <taxon>Tracheophyta</taxon>
        <taxon>Spermatophyta</taxon>
        <taxon>Magnoliopsida</taxon>
        <taxon>eudicotyledons</taxon>
        <taxon>Gunneridae</taxon>
        <taxon>Pentapetalae</taxon>
        <taxon>rosids</taxon>
        <taxon>fabids</taxon>
        <taxon>Malpighiales</taxon>
        <taxon>Salicaceae</taxon>
        <taxon>Saliceae</taxon>
        <taxon>Salix</taxon>
    </lineage>
</organism>
<dbReference type="Proteomes" id="UP001141253">
    <property type="component" value="Chromosome 10"/>
</dbReference>
<name>A0ABQ8ZWX9_9ROSI</name>
<reference evidence="1" key="2">
    <citation type="journal article" date="2023" name="Int. J. Mol. Sci.">
        <title>De Novo Assembly and Annotation of 11 Diverse Shrub Willow (Salix) Genomes Reveals Novel Gene Organization in Sex-Linked Regions.</title>
        <authorList>
            <person name="Hyden B."/>
            <person name="Feng K."/>
            <person name="Yates T.B."/>
            <person name="Jawdy S."/>
            <person name="Cereghino C."/>
            <person name="Smart L.B."/>
            <person name="Muchero W."/>
        </authorList>
    </citation>
    <scope>NUCLEOTIDE SEQUENCE</scope>
    <source>
        <tissue evidence="1">Shoot tip</tissue>
    </source>
</reference>
<dbReference type="EMBL" id="JAPFFI010000024">
    <property type="protein sequence ID" value="KAJ6312607.1"/>
    <property type="molecule type" value="Genomic_DNA"/>
</dbReference>
<accession>A0ABQ8ZWX9</accession>
<protein>
    <submittedName>
        <fullName evidence="1">Uncharacterized protein</fullName>
    </submittedName>
</protein>
<evidence type="ECO:0000313" key="1">
    <source>
        <dbReference type="EMBL" id="KAJ6312607.1"/>
    </source>
</evidence>
<comment type="caution">
    <text evidence="1">The sequence shown here is derived from an EMBL/GenBank/DDBJ whole genome shotgun (WGS) entry which is preliminary data.</text>
</comment>
<evidence type="ECO:0000313" key="2">
    <source>
        <dbReference type="Proteomes" id="UP001141253"/>
    </source>
</evidence>
<proteinExistence type="predicted"/>
<keyword evidence="2" id="KW-1185">Reference proteome</keyword>
<sequence>MQRIVSKLFSFQFQEKNLRSEIFFSHLSGNGNKAPLIPAWTSKGQQEGYGGEHFTIEKVAESIKLAIISNGRNRNLEFIAPPIPNSENVRDAIPTIWIPKFQILTQTT</sequence>